<accession>A0A084WV13</accession>
<gene>
    <name evidence="1" type="ORF">ZHAS_00002327</name>
</gene>
<dbReference type="VEuPathDB" id="VectorBase:ASIC002327"/>
<dbReference type="EMBL" id="ATLV01010153">
    <property type="status" value="NOT_ANNOTATED_CDS"/>
    <property type="molecule type" value="Genomic_DNA"/>
</dbReference>
<evidence type="ECO:0000313" key="2">
    <source>
        <dbReference type="EnsemblMetazoa" id="ASIC002327-PA"/>
    </source>
</evidence>
<protein>
    <submittedName>
        <fullName evidence="1 2">5-methylthioadenosine/S-adenosylhomocysteine deaminase</fullName>
    </submittedName>
</protein>
<keyword evidence="3" id="KW-1185">Reference proteome</keyword>
<dbReference type="Proteomes" id="UP000030765">
    <property type="component" value="Unassembled WGS sequence"/>
</dbReference>
<evidence type="ECO:0000313" key="1">
    <source>
        <dbReference type="EMBL" id="KFB54057.1"/>
    </source>
</evidence>
<dbReference type="EnsemblMetazoa" id="ASIC002327-RA">
    <property type="protein sequence ID" value="ASIC002327-PA"/>
    <property type="gene ID" value="ASIC002327"/>
</dbReference>
<reference evidence="1 3" key="1">
    <citation type="journal article" date="2014" name="BMC Genomics">
        <title>Genome sequence of Anopheles sinensis provides insight into genetics basis of mosquito competence for malaria parasites.</title>
        <authorList>
            <person name="Zhou D."/>
            <person name="Zhang D."/>
            <person name="Ding G."/>
            <person name="Shi L."/>
            <person name="Hou Q."/>
            <person name="Ye Y."/>
            <person name="Xu Y."/>
            <person name="Zhou H."/>
            <person name="Xiong C."/>
            <person name="Li S."/>
            <person name="Yu J."/>
            <person name="Hong S."/>
            <person name="Yu X."/>
            <person name="Zou P."/>
            <person name="Chen C."/>
            <person name="Chang X."/>
            <person name="Wang W."/>
            <person name="Lv Y."/>
            <person name="Sun Y."/>
            <person name="Ma L."/>
            <person name="Shen B."/>
            <person name="Zhu C."/>
        </authorList>
    </citation>
    <scope>NUCLEOTIDE SEQUENCE [LARGE SCALE GENOMIC DNA]</scope>
</reference>
<name>A0A084WV13_ANOSI</name>
<dbReference type="AlphaFoldDB" id="A0A084WV13"/>
<evidence type="ECO:0000313" key="3">
    <source>
        <dbReference type="Proteomes" id="UP000030765"/>
    </source>
</evidence>
<organism evidence="1">
    <name type="scientific">Anopheles sinensis</name>
    <name type="common">Mosquito</name>
    <dbReference type="NCBI Taxonomy" id="74873"/>
    <lineage>
        <taxon>Eukaryota</taxon>
        <taxon>Metazoa</taxon>
        <taxon>Ecdysozoa</taxon>
        <taxon>Arthropoda</taxon>
        <taxon>Hexapoda</taxon>
        <taxon>Insecta</taxon>
        <taxon>Pterygota</taxon>
        <taxon>Neoptera</taxon>
        <taxon>Endopterygota</taxon>
        <taxon>Diptera</taxon>
        <taxon>Nematocera</taxon>
        <taxon>Culicoidea</taxon>
        <taxon>Culicidae</taxon>
        <taxon>Anophelinae</taxon>
        <taxon>Anopheles</taxon>
    </lineage>
</organism>
<dbReference type="EMBL" id="KL646043">
    <property type="protein sequence ID" value="KFB54057.1"/>
    <property type="molecule type" value="Genomic_DNA"/>
</dbReference>
<reference evidence="2" key="2">
    <citation type="submission" date="2020-05" db="UniProtKB">
        <authorList>
            <consortium name="EnsemblMetazoa"/>
        </authorList>
    </citation>
    <scope>IDENTIFICATION</scope>
</reference>
<sequence>MVAATAAADGDLSLWLHFQPAISDEPGSNDRCFNGGGFFRGSHAIFMRVGPTNPVLKTVQVIPDPATADLKG</sequence>
<proteinExistence type="predicted"/>